<gene>
    <name evidence="3" type="ORF">TraAM80_06155</name>
</gene>
<feature type="coiled-coil region" evidence="1">
    <location>
        <begin position="181"/>
        <end position="208"/>
    </location>
</feature>
<evidence type="ECO:0000313" key="3">
    <source>
        <dbReference type="EMBL" id="RNF02803.1"/>
    </source>
</evidence>
<dbReference type="PANTHER" id="PTHR21574:SF0">
    <property type="entry name" value="CENTROSOMAL PROTEIN OF 120 KDA"/>
    <property type="match status" value="1"/>
</dbReference>
<feature type="coiled-coil region" evidence="1">
    <location>
        <begin position="70"/>
        <end position="137"/>
    </location>
</feature>
<reference evidence="3 4" key="1">
    <citation type="journal article" date="2018" name="BMC Genomics">
        <title>Genomic comparison of Trypanosoma conorhini and Trypanosoma rangeli to Trypanosoma cruzi strains of high and low virulence.</title>
        <authorList>
            <person name="Bradwell K.R."/>
            <person name="Koparde V.N."/>
            <person name="Matveyev A.V."/>
            <person name="Serrano M.G."/>
            <person name="Alves J.M."/>
            <person name="Parikh H."/>
            <person name="Huang B."/>
            <person name="Lee V."/>
            <person name="Espinosa-Alvarez O."/>
            <person name="Ortiz P.A."/>
            <person name="Costa-Martins A.G."/>
            <person name="Teixeira M.M."/>
            <person name="Buck G.A."/>
        </authorList>
    </citation>
    <scope>NUCLEOTIDE SEQUENCE [LARGE SCALE GENOMIC DNA]</scope>
    <source>
        <strain evidence="3 4">AM80</strain>
    </source>
</reference>
<protein>
    <submittedName>
        <fullName evidence="3">Uncharacterized protein</fullName>
    </submittedName>
</protein>
<dbReference type="EMBL" id="MKGL01000218">
    <property type="protein sequence ID" value="RNF02803.1"/>
    <property type="molecule type" value="Genomic_DNA"/>
</dbReference>
<feature type="coiled-coil region" evidence="1">
    <location>
        <begin position="243"/>
        <end position="270"/>
    </location>
</feature>
<dbReference type="OMA" id="IRATDEY"/>
<dbReference type="GO" id="GO:0010564">
    <property type="term" value="P:regulation of cell cycle process"/>
    <property type="evidence" value="ECO:0007669"/>
    <property type="project" value="TreeGrafter"/>
</dbReference>
<feature type="compositionally biased region" description="Basic and acidic residues" evidence="2">
    <location>
        <begin position="413"/>
        <end position="429"/>
    </location>
</feature>
<evidence type="ECO:0000256" key="2">
    <source>
        <dbReference type="SAM" id="MobiDB-lite"/>
    </source>
</evidence>
<dbReference type="Proteomes" id="UP000283634">
    <property type="component" value="Unassembled WGS sequence"/>
</dbReference>
<dbReference type="GeneID" id="40330088"/>
<comment type="caution">
    <text evidence="3">The sequence shown here is derived from an EMBL/GenBank/DDBJ whole genome shotgun (WGS) entry which is preliminary data.</text>
</comment>
<dbReference type="VEuPathDB" id="TriTrypDB:TRSC58_04970"/>
<dbReference type="OrthoDB" id="272801at2759"/>
<accession>A0A3S5IQW4</accession>
<dbReference type="AlphaFoldDB" id="A0A3S5IQW4"/>
<keyword evidence="1" id="KW-0175">Coiled coil</keyword>
<keyword evidence="4" id="KW-1185">Reference proteome</keyword>
<organism evidence="3 4">
    <name type="scientific">Trypanosoma rangeli</name>
    <dbReference type="NCBI Taxonomy" id="5698"/>
    <lineage>
        <taxon>Eukaryota</taxon>
        <taxon>Discoba</taxon>
        <taxon>Euglenozoa</taxon>
        <taxon>Kinetoplastea</taxon>
        <taxon>Metakinetoplastina</taxon>
        <taxon>Trypanosomatida</taxon>
        <taxon>Trypanosomatidae</taxon>
        <taxon>Trypanosoma</taxon>
        <taxon>Herpetosoma</taxon>
    </lineage>
</organism>
<evidence type="ECO:0000313" key="4">
    <source>
        <dbReference type="Proteomes" id="UP000283634"/>
    </source>
</evidence>
<dbReference type="GO" id="GO:0005815">
    <property type="term" value="C:microtubule organizing center"/>
    <property type="evidence" value="ECO:0007669"/>
    <property type="project" value="TreeGrafter"/>
</dbReference>
<dbReference type="RefSeq" id="XP_029237131.1">
    <property type="nucleotide sequence ID" value="XM_029383009.1"/>
</dbReference>
<evidence type="ECO:0000256" key="1">
    <source>
        <dbReference type="SAM" id="Coils"/>
    </source>
</evidence>
<proteinExistence type="predicted"/>
<dbReference type="PANTHER" id="PTHR21574">
    <property type="entry name" value="CENTROSOMAL PROTEIN OF 120 KDA"/>
    <property type="match status" value="1"/>
</dbReference>
<feature type="compositionally biased region" description="Basic and acidic residues" evidence="2">
    <location>
        <begin position="459"/>
        <end position="476"/>
    </location>
</feature>
<feature type="compositionally biased region" description="Basic residues" evidence="2">
    <location>
        <begin position="375"/>
        <end position="384"/>
    </location>
</feature>
<sequence length="612" mass="69654">MRSILFPSSICIFAWASAPKRIGHDPLHSAYKIDSEPLAMEVDADLGSVSAAFRGTEEYAAAFDLEVWKAQQQARLRSELNEEKTRLRRELAAEVRKKEEERLGELDAFRQDLEQVARRLQLREETLQKRILQFETREAVFEARRVKVAEQHEQHLLSVEDRTRRQLEEAVVREGLLQAQLREREGIVARLEEKLRAAESEHDTMQRCLARTVAEDRDKMQVMRLEETSAAANAAVTMLQLKLKERETELALTRKERDQFQEAAKQCRSELCQLTRRYSELQQRWHQRERTLLDDEHRRLEETKRQHQLLALQTGSRARSIHRCDLLGLQAAEGIVSKAVKDELATRGNPAADPSAFLKELQAEVAQGLRELRTREKKKGRKAKASGATSAGPGVIYAEVSPPRQGVRPSYVRRSDGVAVREEAAEPGRHRPHEVLQLPATRDDAANSTLSSLTQRGSEGQRESTEPYHSPLEDKPQVSGMEEEEADVDVSSSYCYADVESWIAEREELRDMPKYEVVKDVARSSLPPLPSTAAASPQPTPPLPEDFLQASRATLPSASQASTREEMAAFVNKLRVNKQRLIESGVYTEDDTLLREMTDKIALYEDFLLRHF</sequence>
<feature type="region of interest" description="Disordered" evidence="2">
    <location>
        <begin position="371"/>
        <end position="489"/>
    </location>
</feature>
<feature type="compositionally biased region" description="Polar residues" evidence="2">
    <location>
        <begin position="446"/>
        <end position="458"/>
    </location>
</feature>
<name>A0A3S5IQW4_TRYRA</name>
<dbReference type="InterPro" id="IPR039893">
    <property type="entry name" value="CEP120-like"/>
</dbReference>